<dbReference type="Proteomes" id="UP000447873">
    <property type="component" value="Unassembled WGS sequence"/>
</dbReference>
<gene>
    <name evidence="1" type="ORF">EG328_002520</name>
</gene>
<sequence length="104" mass="11388">MPSPSVLPSSLHSIILPKRQLKLSTEYQRTTYLPKEALIFSAGRGINSGLRSSIANVLALTPALTLDFEENDVIGLVAYPATYDYTYFMAPLFPKLNASPLGQD</sequence>
<accession>A0A8H3Z671</accession>
<protein>
    <submittedName>
        <fullName evidence="1">Uncharacterized protein</fullName>
    </submittedName>
</protein>
<proteinExistence type="predicted"/>
<evidence type="ECO:0000313" key="2">
    <source>
        <dbReference type="Proteomes" id="UP000447873"/>
    </source>
</evidence>
<name>A0A8H3Z671_VENIN</name>
<evidence type="ECO:0000313" key="1">
    <source>
        <dbReference type="EMBL" id="KAE9987535.1"/>
    </source>
</evidence>
<organism evidence="1 2">
    <name type="scientific">Venturia inaequalis</name>
    <name type="common">Apple scab fungus</name>
    <dbReference type="NCBI Taxonomy" id="5025"/>
    <lineage>
        <taxon>Eukaryota</taxon>
        <taxon>Fungi</taxon>
        <taxon>Dikarya</taxon>
        <taxon>Ascomycota</taxon>
        <taxon>Pezizomycotina</taxon>
        <taxon>Dothideomycetes</taxon>
        <taxon>Pleosporomycetidae</taxon>
        <taxon>Venturiales</taxon>
        <taxon>Venturiaceae</taxon>
        <taxon>Venturia</taxon>
    </lineage>
</organism>
<comment type="caution">
    <text evidence="1">The sequence shown here is derived from an EMBL/GenBank/DDBJ whole genome shotgun (WGS) entry which is preliminary data.</text>
</comment>
<dbReference type="AlphaFoldDB" id="A0A8H3Z671"/>
<reference evidence="1 2" key="1">
    <citation type="submission" date="2018-12" db="EMBL/GenBank/DDBJ databases">
        <title>Venturia inaequalis Genome Resource.</title>
        <authorList>
            <person name="Lichtner F.J."/>
        </authorList>
    </citation>
    <scope>NUCLEOTIDE SEQUENCE [LARGE SCALE GENOMIC DNA]</scope>
    <source>
        <strain evidence="1 2">120213</strain>
    </source>
</reference>
<dbReference type="EMBL" id="WNWS01000017">
    <property type="protein sequence ID" value="KAE9987535.1"/>
    <property type="molecule type" value="Genomic_DNA"/>
</dbReference>